<comment type="similarity">
    <text evidence="6">Belongs to the inorganic carbon transporter (TC 9.A.2) DabA family.</text>
</comment>
<dbReference type="Pfam" id="PF10070">
    <property type="entry name" value="DabA"/>
    <property type="match status" value="1"/>
</dbReference>
<evidence type="ECO:0000256" key="1">
    <source>
        <dbReference type="ARBA" id="ARBA00022448"/>
    </source>
</evidence>
<comment type="caution">
    <text evidence="7">The sequence shown here is derived from an EMBL/GenBank/DDBJ whole genome shotgun (WGS) entry which is preliminary data.</text>
</comment>
<evidence type="ECO:0000256" key="4">
    <source>
        <dbReference type="ARBA" id="ARBA00022833"/>
    </source>
</evidence>
<evidence type="ECO:0000313" key="7">
    <source>
        <dbReference type="EMBL" id="RED49145.1"/>
    </source>
</evidence>
<dbReference type="PANTHER" id="PTHR38344">
    <property type="entry name" value="UPF0753 PROTEIN AQ_863"/>
    <property type="match status" value="1"/>
</dbReference>
<keyword evidence="2 6" id="KW-1003">Cell membrane</keyword>
<dbReference type="GO" id="GO:0008270">
    <property type="term" value="F:zinc ion binding"/>
    <property type="evidence" value="ECO:0007669"/>
    <property type="project" value="UniProtKB-UniRule"/>
</dbReference>
<feature type="binding site" evidence="6">
    <location>
        <position position="507"/>
    </location>
    <ligand>
        <name>Zn(2+)</name>
        <dbReference type="ChEBI" id="CHEBI:29105"/>
    </ligand>
</feature>
<comment type="subcellular location">
    <subcellularLocation>
        <location evidence="6">Cell membrane</location>
        <topology evidence="6">Peripheral membrane protein</topology>
    </subcellularLocation>
</comment>
<dbReference type="RefSeq" id="WP_115937344.1">
    <property type="nucleotide sequence ID" value="NZ_QRDW01000006.1"/>
</dbReference>
<feature type="binding site" evidence="6">
    <location>
        <position position="334"/>
    </location>
    <ligand>
        <name>Zn(2+)</name>
        <dbReference type="ChEBI" id="CHEBI:29105"/>
    </ligand>
</feature>
<comment type="subunit">
    <text evidence="6">Forms a complex with DabB.</text>
</comment>
<protein>
    <recommendedName>
        <fullName evidence="6">Probable inorganic carbon transporter subunit DabA</fullName>
    </recommendedName>
</protein>
<comment type="function">
    <text evidence="6">Part of an energy-coupled inorganic carbon pump.</text>
</comment>
<organism evidence="7 8">
    <name type="scientific">Aestuariispira insulae</name>
    <dbReference type="NCBI Taxonomy" id="1461337"/>
    <lineage>
        <taxon>Bacteria</taxon>
        <taxon>Pseudomonadati</taxon>
        <taxon>Pseudomonadota</taxon>
        <taxon>Alphaproteobacteria</taxon>
        <taxon>Rhodospirillales</taxon>
        <taxon>Kiloniellaceae</taxon>
        <taxon>Aestuariispira</taxon>
    </lineage>
</organism>
<evidence type="ECO:0000256" key="5">
    <source>
        <dbReference type="ARBA" id="ARBA00023136"/>
    </source>
</evidence>
<dbReference type="AlphaFoldDB" id="A0A3D9HI91"/>
<feature type="binding site" evidence="6">
    <location>
        <position position="492"/>
    </location>
    <ligand>
        <name>Zn(2+)</name>
        <dbReference type="ChEBI" id="CHEBI:29105"/>
    </ligand>
</feature>
<dbReference type="HAMAP" id="MF_01871">
    <property type="entry name" value="DabA"/>
    <property type="match status" value="1"/>
</dbReference>
<keyword evidence="8" id="KW-1185">Reference proteome</keyword>
<sequence length="801" mass="87096">MFDSVNLPPRAMAACLRAAEEAGRAIPPMWPLSSSVAVNPYLGQTQVDLTMAGARLGRVAGARVAMPRSWYARQWAEGQIRDDDLEKARLASVLEEKPKTLEILKAAMRQESEAPRAVPTMAELATAHLDIECTELVAERIGAWAASYFDAGQAMWSAPKEGGAYHQWRAFASRDLTPGILGIQGFAPHVDEAPQTAAGAITRAVERLGLQEAELPTYFHRLLMSLGGWAQLARYELWQAELEGDRSTVLIDLLAIRLVWEEALFELCGDAIAGEWLAARAAHAAPLQPNQDLVIDVIFQEAAEIAAQRRLGETLAAPTSPKQETRPDLIAAFCIDVRSEVFRRALENMDPKIRTMGFAGFFGLPALHHGFASDEAERRLPVLLSPALESRDQTDEASDLKARYLARAKRAWGRFKLAAVSSFAFVEAAGPLYLVKLCKDSIFGAAGVKTVSPCPVFDPMPDLETRLAIAEKVLRAMSLTTEFASVVLLAGHGATVENNPHASALNCGACGGHAGDVSARLLAGLLNQSDVRAGLVGKGIEIPADTVFVAALHDSTTDKVTLFNDFGGKASGEQLVKVQAWLDGAAKASRAERMLRLPGAKTEKDLLKRSRDWSEIRPEWALARCSAFIAAPRQKTAGKKLDGSAFLHDYDWRADDGFSVLELIMTAPVVVASWISLQYYGSTVSPRVFGGGNKLLHNVTGGIGVVEGNGGSLRAGLPWQSVHDGSRFIHDPLRLTVCIEAPRDAMNRILKQHEDVKALFDNGWLHLFALDDQGHMVWRYDRDLSWEPVKDQPATSQSAAA</sequence>
<dbReference type="Proteomes" id="UP000256845">
    <property type="component" value="Unassembled WGS sequence"/>
</dbReference>
<evidence type="ECO:0000256" key="3">
    <source>
        <dbReference type="ARBA" id="ARBA00022723"/>
    </source>
</evidence>
<proteinExistence type="inferred from homology"/>
<comment type="cofactor">
    <cofactor evidence="6">
        <name>Zn(2+)</name>
        <dbReference type="ChEBI" id="CHEBI:29105"/>
    </cofactor>
</comment>
<dbReference type="InterPro" id="IPR018752">
    <property type="entry name" value="DabA"/>
</dbReference>
<keyword evidence="4 6" id="KW-0862">Zinc</keyword>
<keyword evidence="1 6" id="KW-0813">Transport</keyword>
<reference evidence="7 8" key="1">
    <citation type="submission" date="2018-07" db="EMBL/GenBank/DDBJ databases">
        <title>Genomic Encyclopedia of Type Strains, Phase III (KMG-III): the genomes of soil and plant-associated and newly described type strains.</title>
        <authorList>
            <person name="Whitman W."/>
        </authorList>
    </citation>
    <scope>NUCLEOTIDE SEQUENCE [LARGE SCALE GENOMIC DNA]</scope>
    <source>
        <strain evidence="7 8">CECT 8488</strain>
    </source>
</reference>
<name>A0A3D9HI91_9PROT</name>
<dbReference type="EMBL" id="QRDW01000006">
    <property type="protein sequence ID" value="RED49145.1"/>
    <property type="molecule type" value="Genomic_DNA"/>
</dbReference>
<dbReference type="OrthoDB" id="9805101at2"/>
<keyword evidence="5 6" id="KW-0472">Membrane</keyword>
<evidence type="ECO:0000313" key="8">
    <source>
        <dbReference type="Proteomes" id="UP000256845"/>
    </source>
</evidence>
<dbReference type="GO" id="GO:0005886">
    <property type="term" value="C:plasma membrane"/>
    <property type="evidence" value="ECO:0007669"/>
    <property type="project" value="UniProtKB-SubCell"/>
</dbReference>
<dbReference type="PANTHER" id="PTHR38344:SF1">
    <property type="entry name" value="INORGANIC CARBON TRANSPORTER SUBUNIT DABA-RELATED"/>
    <property type="match status" value="1"/>
</dbReference>
<accession>A0A3D9HI91</accession>
<evidence type="ECO:0000256" key="6">
    <source>
        <dbReference type="HAMAP-Rule" id="MF_01871"/>
    </source>
</evidence>
<feature type="binding site" evidence="6">
    <location>
        <position position="336"/>
    </location>
    <ligand>
        <name>Zn(2+)</name>
        <dbReference type="ChEBI" id="CHEBI:29105"/>
    </ligand>
</feature>
<evidence type="ECO:0000256" key="2">
    <source>
        <dbReference type="ARBA" id="ARBA00022475"/>
    </source>
</evidence>
<gene>
    <name evidence="6" type="primary">dabA</name>
    <name evidence="7" type="ORF">DFP90_106122</name>
</gene>
<keyword evidence="3 6" id="KW-0479">Metal-binding</keyword>